<keyword evidence="2" id="KW-1133">Transmembrane helix</keyword>
<dbReference type="InterPro" id="IPR007470">
    <property type="entry name" value="HemX"/>
</dbReference>
<evidence type="ECO:0000313" key="4">
    <source>
        <dbReference type="Proteomes" id="UP000029868"/>
    </source>
</evidence>
<keyword evidence="2" id="KW-0812">Transmembrane</keyword>
<dbReference type="GO" id="GO:0004851">
    <property type="term" value="F:uroporphyrin-III C-methyltransferase activity"/>
    <property type="evidence" value="ECO:0007669"/>
    <property type="project" value="UniProtKB-EC"/>
</dbReference>
<sequence length="448" mass="50425">MSDNEVSKSNLSDNSDAEKKEAATLSPGSNAKTIAAKAEQTRAPTSTVTKKVPPSSTQVATKKSSNKTSTIAIVLASVSIFASIGHYIWQQQQTSAQLITLSQKNQQAIQQGQAQLKISLTNEFNSQLQQQHKNTNLSQQSAKKAHRDSDAQIQQLSTQINKLEQQISLRQPSDWLIHEADYLIRVAARTMWLERDTKAAISLLREADNRLKALEQPKFLPIRALVNEDIETLALMPTLNNQEAILTLMALNKQVPSLTLAKVNLAEALDDSKEDFVLSEDIGDWQKNLAKTWQKFLNDFITVRRRAGMVEPLMTPVQQQHLQQNLSLKVQLVQWAASEQKAEIYQQTLLDIQQWLNEFFDMDLAINQKFYNSIEQLKQKTIHYDYPSDLRSLTAIKQLLQETRQGTQPQSRSPKSKTTTQIEQATDKKPTTGNIPKPESEKVSGGQL</sequence>
<dbReference type="PATRIC" id="fig|28229.3.peg.419"/>
<feature type="compositionally biased region" description="Polar residues" evidence="1">
    <location>
        <begin position="403"/>
        <end position="424"/>
    </location>
</feature>
<feature type="compositionally biased region" description="Polar residues" evidence="1">
    <location>
        <begin position="1"/>
        <end position="14"/>
    </location>
</feature>
<keyword evidence="2" id="KW-0472">Membrane</keyword>
<evidence type="ECO:0000313" key="3">
    <source>
        <dbReference type="EMBL" id="KGJ97675.1"/>
    </source>
</evidence>
<reference evidence="3 4" key="1">
    <citation type="submission" date="2014-08" db="EMBL/GenBank/DDBJ databases">
        <title>Genomic and Phenotypic Diversity of Colwellia psychrerythraea strains from Disparate Marine Basins.</title>
        <authorList>
            <person name="Techtmann S.M."/>
            <person name="Stelling S.C."/>
            <person name="Utturkar S.M."/>
            <person name="Alshibli N."/>
            <person name="Harris A."/>
            <person name="Brown S.D."/>
            <person name="Hazen T.C."/>
        </authorList>
    </citation>
    <scope>NUCLEOTIDE SEQUENCE [LARGE SCALE GENOMIC DNA]</scope>
    <source>
        <strain evidence="3 4">GAB14E</strain>
    </source>
</reference>
<keyword evidence="3" id="KW-0489">Methyltransferase</keyword>
<dbReference type="GO" id="GO:0032259">
    <property type="term" value="P:methylation"/>
    <property type="evidence" value="ECO:0007669"/>
    <property type="project" value="UniProtKB-KW"/>
</dbReference>
<dbReference type="AlphaFoldDB" id="A0A099L5H9"/>
<dbReference type="PANTHER" id="PTHR38043:SF1">
    <property type="entry name" value="PROTEIN HEMX"/>
    <property type="match status" value="1"/>
</dbReference>
<comment type="caution">
    <text evidence="3">The sequence shown here is derived from an EMBL/GenBank/DDBJ whole genome shotgun (WGS) entry which is preliminary data.</text>
</comment>
<protein>
    <submittedName>
        <fullName evidence="3">Uroporphyrinogen-III C-methyltransferase</fullName>
        <ecNumber evidence="3">2.1.1.107</ecNumber>
    </submittedName>
</protein>
<dbReference type="EC" id="2.1.1.107" evidence="3"/>
<name>A0A099L5H9_COLPS</name>
<feature type="transmembrane region" description="Helical" evidence="2">
    <location>
        <begin position="71"/>
        <end position="89"/>
    </location>
</feature>
<evidence type="ECO:0000256" key="2">
    <source>
        <dbReference type="SAM" id="Phobius"/>
    </source>
</evidence>
<dbReference type="OrthoDB" id="5739852at2"/>
<proteinExistence type="predicted"/>
<feature type="region of interest" description="Disordered" evidence="1">
    <location>
        <begin position="403"/>
        <end position="448"/>
    </location>
</feature>
<organism evidence="3 4">
    <name type="scientific">Colwellia psychrerythraea</name>
    <name type="common">Vibrio psychroerythus</name>
    <dbReference type="NCBI Taxonomy" id="28229"/>
    <lineage>
        <taxon>Bacteria</taxon>
        <taxon>Pseudomonadati</taxon>
        <taxon>Pseudomonadota</taxon>
        <taxon>Gammaproteobacteria</taxon>
        <taxon>Alteromonadales</taxon>
        <taxon>Colwelliaceae</taxon>
        <taxon>Colwellia</taxon>
    </lineage>
</organism>
<feature type="compositionally biased region" description="Polar residues" evidence="1">
    <location>
        <begin position="42"/>
        <end position="64"/>
    </location>
</feature>
<evidence type="ECO:0000256" key="1">
    <source>
        <dbReference type="SAM" id="MobiDB-lite"/>
    </source>
</evidence>
<keyword evidence="3" id="KW-0808">Transferase</keyword>
<dbReference type="RefSeq" id="WP_081967677.1">
    <property type="nucleotide sequence ID" value="NZ_JQEC01000002.1"/>
</dbReference>
<feature type="region of interest" description="Disordered" evidence="1">
    <location>
        <begin position="1"/>
        <end position="64"/>
    </location>
</feature>
<gene>
    <name evidence="3" type="ORF">GAB14E_1264</name>
</gene>
<accession>A0A099L5H9</accession>
<dbReference type="PANTHER" id="PTHR38043">
    <property type="entry name" value="PROTEIN HEMX"/>
    <property type="match status" value="1"/>
</dbReference>
<dbReference type="Pfam" id="PF04375">
    <property type="entry name" value="HemX"/>
    <property type="match status" value="1"/>
</dbReference>
<dbReference type="Proteomes" id="UP000029868">
    <property type="component" value="Unassembled WGS sequence"/>
</dbReference>
<dbReference type="EMBL" id="JQEC01000002">
    <property type="protein sequence ID" value="KGJ97675.1"/>
    <property type="molecule type" value="Genomic_DNA"/>
</dbReference>